<dbReference type="InterPro" id="IPR009598">
    <property type="entry name" value="BCALP"/>
</dbReference>
<comment type="caution">
    <text evidence="8">The sequence shown here is derived from an EMBL/GenBank/DDBJ whole genome shotgun (WGS) entry which is preliminary data.</text>
</comment>
<evidence type="ECO:0008006" key="10">
    <source>
        <dbReference type="Google" id="ProtNLM"/>
    </source>
</evidence>
<evidence type="ECO:0000256" key="5">
    <source>
        <dbReference type="ARBA" id="ARBA00023136"/>
    </source>
</evidence>
<evidence type="ECO:0000256" key="2">
    <source>
        <dbReference type="ARBA" id="ARBA00007216"/>
    </source>
</evidence>
<dbReference type="PANTHER" id="PTHR13259">
    <property type="entry name" value="BLADDER CANCER 10 KD PROTEIN HOMOLOG"/>
    <property type="match status" value="1"/>
</dbReference>
<evidence type="ECO:0000256" key="3">
    <source>
        <dbReference type="ARBA" id="ARBA00022692"/>
    </source>
</evidence>
<feature type="transmembrane region" description="Helical" evidence="7">
    <location>
        <begin position="67"/>
        <end position="85"/>
    </location>
</feature>
<keyword evidence="9" id="KW-1185">Reference proteome</keyword>
<protein>
    <recommendedName>
        <fullName evidence="10">Bladder cancer-associated protein</fullName>
    </recommendedName>
</protein>
<dbReference type="GO" id="GO:0016020">
    <property type="term" value="C:membrane"/>
    <property type="evidence" value="ECO:0007669"/>
    <property type="project" value="UniProtKB-SubCell"/>
</dbReference>
<dbReference type="EMBL" id="NHOQ01001448">
    <property type="protein sequence ID" value="PWA24299.1"/>
    <property type="molecule type" value="Genomic_DNA"/>
</dbReference>
<proteinExistence type="inferred from homology"/>
<reference evidence="8 9" key="1">
    <citation type="journal article" date="2018" name="G3 (Bethesda)">
        <title>A High-Quality Reference Genome for the Invasive Mosquitofish Gambusia affinis Using a Chicago Library.</title>
        <authorList>
            <person name="Hoffberg S.L."/>
            <person name="Troendle N.J."/>
            <person name="Glenn T.C."/>
            <person name="Mahmud O."/>
            <person name="Louha S."/>
            <person name="Chalopin D."/>
            <person name="Bennetzen J.L."/>
            <person name="Mauricio R."/>
        </authorList>
    </citation>
    <scope>NUCLEOTIDE SEQUENCE [LARGE SCALE GENOMIC DNA]</scope>
    <source>
        <strain evidence="8">NE01/NJP1002.9</strain>
        <tissue evidence="8">Muscle</tissue>
    </source>
</reference>
<dbReference type="SMART" id="SM01396">
    <property type="entry name" value="BC10"/>
    <property type="match status" value="1"/>
</dbReference>
<gene>
    <name evidence="8" type="ORF">CCH79_00019989</name>
</gene>
<keyword evidence="3 7" id="KW-0812">Transmembrane</keyword>
<evidence type="ECO:0000256" key="1">
    <source>
        <dbReference type="ARBA" id="ARBA00004370"/>
    </source>
</evidence>
<name>A0A315VMC6_GAMAF</name>
<evidence type="ECO:0000313" key="9">
    <source>
        <dbReference type="Proteomes" id="UP000250572"/>
    </source>
</evidence>
<feature type="transmembrane region" description="Helical" evidence="7">
    <location>
        <begin position="92"/>
        <end position="116"/>
    </location>
</feature>
<organism evidence="8 9">
    <name type="scientific">Gambusia affinis</name>
    <name type="common">Western mosquitofish</name>
    <name type="synonym">Heterandria affinis</name>
    <dbReference type="NCBI Taxonomy" id="33528"/>
    <lineage>
        <taxon>Eukaryota</taxon>
        <taxon>Metazoa</taxon>
        <taxon>Chordata</taxon>
        <taxon>Craniata</taxon>
        <taxon>Vertebrata</taxon>
        <taxon>Euteleostomi</taxon>
        <taxon>Actinopterygii</taxon>
        <taxon>Neopterygii</taxon>
        <taxon>Teleostei</taxon>
        <taxon>Neoteleostei</taxon>
        <taxon>Acanthomorphata</taxon>
        <taxon>Ovalentaria</taxon>
        <taxon>Atherinomorphae</taxon>
        <taxon>Cyprinodontiformes</taxon>
        <taxon>Poeciliidae</taxon>
        <taxon>Poeciliinae</taxon>
        <taxon>Gambusia</taxon>
    </lineage>
</organism>
<comment type="function">
    <text evidence="6">Acts as a tumor suppressor; induces growth arrest at G(1)/S checkpoint and apoptosis via RB1-dependent and p53/TP53- and NF-kappa-B-independent mechanisms. Modulates expression of genes involved in the regulation of proliferation, cell cycle and apoptosis.</text>
</comment>
<dbReference type="AlphaFoldDB" id="A0A315VMC6"/>
<sequence>MRVVIGGVTEKPPAASLSSFIPVLLARTASSSPSALTSDPVPPPAVTMYCLQWLLPVLLIPKPLNPALWFNHSMFMGFYLLSFLLERKPCTICALVFLAALFLICYSCWGNCFLYHCQDAALPAAAHDPAIIGT</sequence>
<comment type="subcellular location">
    <subcellularLocation>
        <location evidence="1">Membrane</location>
    </subcellularLocation>
</comment>
<keyword evidence="4 7" id="KW-1133">Transmembrane helix</keyword>
<dbReference type="Proteomes" id="UP000250572">
    <property type="component" value="Unassembled WGS sequence"/>
</dbReference>
<accession>A0A315VMC6</accession>
<dbReference type="Pfam" id="PF06726">
    <property type="entry name" value="BC10"/>
    <property type="match status" value="1"/>
</dbReference>
<evidence type="ECO:0000256" key="6">
    <source>
        <dbReference type="ARBA" id="ARBA00045856"/>
    </source>
</evidence>
<evidence type="ECO:0000256" key="7">
    <source>
        <dbReference type="SAM" id="Phobius"/>
    </source>
</evidence>
<dbReference type="PANTHER" id="PTHR13259:SF1">
    <property type="entry name" value="BLADDER CANCER-ASSOCIATED PROTEIN"/>
    <property type="match status" value="1"/>
</dbReference>
<dbReference type="STRING" id="33528.ENSGAFP00000020921"/>
<evidence type="ECO:0000256" key="4">
    <source>
        <dbReference type="ARBA" id="ARBA00022989"/>
    </source>
</evidence>
<keyword evidence="5 7" id="KW-0472">Membrane</keyword>
<comment type="similarity">
    <text evidence="2">Belongs to the BLCAP family.</text>
</comment>
<evidence type="ECO:0000313" key="8">
    <source>
        <dbReference type="EMBL" id="PWA24299.1"/>
    </source>
</evidence>